<feature type="region of interest" description="Disordered" evidence="10">
    <location>
        <begin position="230"/>
        <end position="258"/>
    </location>
</feature>
<dbReference type="PANTHER" id="PTHR23240:SF6">
    <property type="entry name" value="DNA CROSS-LINK REPAIR 1A PROTEIN"/>
    <property type="match status" value="1"/>
</dbReference>
<evidence type="ECO:0000256" key="5">
    <source>
        <dbReference type="ARBA" id="ARBA00022771"/>
    </source>
</evidence>
<dbReference type="GO" id="GO:0006303">
    <property type="term" value="P:double-strand break repair via nonhomologous end joining"/>
    <property type="evidence" value="ECO:0007669"/>
    <property type="project" value="TreeGrafter"/>
</dbReference>
<dbReference type="InterPro" id="IPR011084">
    <property type="entry name" value="DRMBL"/>
</dbReference>
<evidence type="ECO:0000313" key="12">
    <source>
        <dbReference type="EMBL" id="KAG2174297.1"/>
    </source>
</evidence>
<sequence length="767" mass="85899">MKRARANRDGTLTQKRLKDNKDKNVGGSDQNGGMTLIDFFKNQPQQPACDTAVEDRFEKDIELAIKLSMDTCFDPMQEPSCSYILDEPDHAAVKKEDCEVPALSTNNSSPTSANTSDIAINQTESKDDRTFLIENKQEEAIGHSESLLSCPICNKPLDKLSHDQTEEHVNTCLDEPTPTDIKSIATPSPSPPESEASSLTEEQKKAQASSWTQFFGNLHSKISGVWSAQTDQAPGMRGNSSTQQWFGEDRKPNVPPVRGAPRKCPFYKRLPGTTLTVDAFSYGKVEDCTGYFLSHFHSDHYTRLSSNWRHGPIYCSKVTANLVAQQLRVDAEWIRPLPMDVECKIEDSDVTVTLIDANHCPGSAILLFKVPQPNGNKPLRYLHTGDFRACPKMCLHPEIIQPLNSYIDILYLDTTYLNPRYAFPAQEESIKAACDIVLQKVLKTKSTVSEDDDDPGNPRLESFFSTRSCENDKNSGSEVTGSDKDEGQLVKTDLKEEEVEEAFKSFDGEDMDDFDYNDDFLESVDQAERNSDSMSSSLDLETTDWNNAENQSPESAPLYQNQTLVVVGTYSIGKEKIFLEIAKQLNSKIFVTAAKRRILLCQENKELEAMLTDNPRKAGVHVVPLWHLKADNLSAYLKSMAPTFTTILAFRPTGWTFRSSSAQTTDMNSSSLAYITSQKPAFSARSLRPTYSSPSITIYGVPYSEHSSFRELAAFIGSLDIKRIVPTVNVGSESSRRKMGNFFRKWEAEKRSNGKIEVVPYRVVDHW</sequence>
<name>A0A8H7PHV9_MORIS</name>
<evidence type="ECO:0000256" key="9">
    <source>
        <dbReference type="PROSITE-ProRule" id="PRU01256"/>
    </source>
</evidence>
<feature type="domain" description="UBZ4-type" evidence="11">
    <location>
        <begin position="147"/>
        <end position="177"/>
    </location>
</feature>
<evidence type="ECO:0000259" key="11">
    <source>
        <dbReference type="PROSITE" id="PS51908"/>
    </source>
</evidence>
<reference evidence="12" key="1">
    <citation type="submission" date="2020-12" db="EMBL/GenBank/DDBJ databases">
        <title>Metabolic potential, ecology and presence of endohyphal bacteria is reflected in genomic diversity of Mucoromycotina.</title>
        <authorList>
            <person name="Muszewska A."/>
            <person name="Okrasinska A."/>
            <person name="Steczkiewicz K."/>
            <person name="Drgas O."/>
            <person name="Orlowska M."/>
            <person name="Perlinska-Lenart U."/>
            <person name="Aleksandrzak-Piekarczyk T."/>
            <person name="Szatraj K."/>
            <person name="Zielenkiewicz U."/>
            <person name="Pilsyk S."/>
            <person name="Malc E."/>
            <person name="Mieczkowski P."/>
            <person name="Kruszewska J.S."/>
            <person name="Biernat P."/>
            <person name="Pawlowska J."/>
        </authorList>
    </citation>
    <scope>NUCLEOTIDE SEQUENCE</scope>
    <source>
        <strain evidence="12">WA0000067209</strain>
    </source>
</reference>
<evidence type="ECO:0000256" key="2">
    <source>
        <dbReference type="ARBA" id="ARBA00010304"/>
    </source>
</evidence>
<accession>A0A8H7PHV9</accession>
<dbReference type="InterPro" id="IPR036866">
    <property type="entry name" value="RibonucZ/Hydroxyglut_hydro"/>
</dbReference>
<keyword evidence="4 9" id="KW-0227">DNA damage</keyword>
<protein>
    <recommendedName>
        <fullName evidence="11">UBZ4-type domain-containing protein</fullName>
    </recommendedName>
</protein>
<dbReference type="Gene3D" id="3.60.15.10">
    <property type="entry name" value="Ribonuclease Z/Hydroxyacylglutathione hydrolase-like"/>
    <property type="match status" value="1"/>
</dbReference>
<comment type="subcellular location">
    <subcellularLocation>
        <location evidence="1">Nucleus</location>
    </subcellularLocation>
</comment>
<evidence type="ECO:0000256" key="6">
    <source>
        <dbReference type="ARBA" id="ARBA00022833"/>
    </source>
</evidence>
<evidence type="ECO:0000256" key="4">
    <source>
        <dbReference type="ARBA" id="ARBA00022763"/>
    </source>
</evidence>
<dbReference type="SUPFAM" id="SSF56281">
    <property type="entry name" value="Metallo-hydrolase/oxidoreductase"/>
    <property type="match status" value="1"/>
</dbReference>
<feature type="region of interest" description="Disordered" evidence="10">
    <location>
        <begin position="445"/>
        <end position="490"/>
    </location>
</feature>
<keyword evidence="7 9" id="KW-0234">DNA repair</keyword>
<keyword evidence="3" id="KW-0479">Metal-binding</keyword>
<keyword evidence="6" id="KW-0862">Zinc</keyword>
<dbReference type="GO" id="GO:0036297">
    <property type="term" value="P:interstrand cross-link repair"/>
    <property type="evidence" value="ECO:0007669"/>
    <property type="project" value="TreeGrafter"/>
</dbReference>
<evidence type="ECO:0000313" key="13">
    <source>
        <dbReference type="Proteomes" id="UP000654370"/>
    </source>
</evidence>
<dbReference type="Proteomes" id="UP000654370">
    <property type="component" value="Unassembled WGS sequence"/>
</dbReference>
<evidence type="ECO:0000256" key="1">
    <source>
        <dbReference type="ARBA" id="ARBA00004123"/>
    </source>
</evidence>
<dbReference type="FunFam" id="3.40.50.12650:FF:000001">
    <property type="entry name" value="DNA cross-link repair 1A"/>
    <property type="match status" value="1"/>
</dbReference>
<keyword evidence="13" id="KW-1185">Reference proteome</keyword>
<gene>
    <name evidence="12" type="ORF">INT43_004320</name>
</gene>
<feature type="region of interest" description="Disordered" evidence="10">
    <location>
        <begin position="1"/>
        <end position="31"/>
    </location>
</feature>
<dbReference type="Pfam" id="PF07522">
    <property type="entry name" value="DRMBL"/>
    <property type="match status" value="1"/>
</dbReference>
<proteinExistence type="inferred from homology"/>
<dbReference type="GO" id="GO:0005634">
    <property type="term" value="C:nucleus"/>
    <property type="evidence" value="ECO:0007669"/>
    <property type="project" value="UniProtKB-SubCell"/>
</dbReference>
<feature type="region of interest" description="Disordered" evidence="10">
    <location>
        <begin position="101"/>
        <end position="126"/>
    </location>
</feature>
<dbReference type="CDD" id="cd16273">
    <property type="entry name" value="SNM1A-1C-like_MBL-fold"/>
    <property type="match status" value="1"/>
</dbReference>
<evidence type="ECO:0000256" key="8">
    <source>
        <dbReference type="ARBA" id="ARBA00023242"/>
    </source>
</evidence>
<evidence type="ECO:0000256" key="3">
    <source>
        <dbReference type="ARBA" id="ARBA00022723"/>
    </source>
</evidence>
<dbReference type="AlphaFoldDB" id="A0A8H7PHV9"/>
<feature type="compositionally biased region" description="Polar residues" evidence="10">
    <location>
        <begin position="230"/>
        <end position="245"/>
    </location>
</feature>
<feature type="compositionally biased region" description="Low complexity" evidence="10">
    <location>
        <begin position="104"/>
        <end position="116"/>
    </location>
</feature>
<evidence type="ECO:0000256" key="10">
    <source>
        <dbReference type="SAM" id="MobiDB-lite"/>
    </source>
</evidence>
<organism evidence="12 13">
    <name type="scientific">Mortierella isabellina</name>
    <name type="common">Filamentous fungus</name>
    <name type="synonym">Umbelopsis isabellina</name>
    <dbReference type="NCBI Taxonomy" id="91625"/>
    <lineage>
        <taxon>Eukaryota</taxon>
        <taxon>Fungi</taxon>
        <taxon>Fungi incertae sedis</taxon>
        <taxon>Mucoromycota</taxon>
        <taxon>Mucoromycotina</taxon>
        <taxon>Umbelopsidomycetes</taxon>
        <taxon>Umbelopsidales</taxon>
        <taxon>Umbelopsidaceae</taxon>
        <taxon>Umbelopsis</taxon>
    </lineage>
</organism>
<dbReference type="FunFam" id="3.60.15.10:FF:000010">
    <property type="entry name" value="DNA cross-link repair 1A"/>
    <property type="match status" value="1"/>
</dbReference>
<feature type="region of interest" description="Disordered" evidence="10">
    <location>
        <begin position="171"/>
        <end position="205"/>
    </location>
</feature>
<dbReference type="GO" id="GO:0035312">
    <property type="term" value="F:5'-3' DNA exonuclease activity"/>
    <property type="evidence" value="ECO:0007669"/>
    <property type="project" value="TreeGrafter"/>
</dbReference>
<comment type="similarity">
    <text evidence="2">Belongs to the DNA repair metallo-beta-lactamase (DRMBL) family.</text>
</comment>
<dbReference type="OrthoDB" id="262529at2759"/>
<dbReference type="GO" id="GO:0008270">
    <property type="term" value="F:zinc ion binding"/>
    <property type="evidence" value="ECO:0007669"/>
    <property type="project" value="UniProtKB-KW"/>
</dbReference>
<feature type="compositionally biased region" description="Basic and acidic residues" evidence="10">
    <location>
        <begin position="469"/>
        <end position="490"/>
    </location>
</feature>
<dbReference type="Gene3D" id="3.40.50.12650">
    <property type="match status" value="1"/>
</dbReference>
<keyword evidence="8" id="KW-0539">Nucleus</keyword>
<comment type="caution">
    <text evidence="12">The sequence shown here is derived from an EMBL/GenBank/DDBJ whole genome shotgun (WGS) entry which is preliminary data.</text>
</comment>
<dbReference type="InterPro" id="IPR006642">
    <property type="entry name" value="Rad18_UBZ4"/>
</dbReference>
<keyword evidence="5 9" id="KW-0863">Zinc-finger</keyword>
<evidence type="ECO:0000256" key="7">
    <source>
        <dbReference type="ARBA" id="ARBA00023204"/>
    </source>
</evidence>
<dbReference type="PANTHER" id="PTHR23240">
    <property type="entry name" value="DNA CROSS-LINK REPAIR PROTEIN PSO2/SNM1-RELATED"/>
    <property type="match status" value="1"/>
</dbReference>
<dbReference type="GO" id="GO:0003684">
    <property type="term" value="F:damaged DNA binding"/>
    <property type="evidence" value="ECO:0007669"/>
    <property type="project" value="TreeGrafter"/>
</dbReference>
<dbReference type="PROSITE" id="PS51908">
    <property type="entry name" value="ZF_UBZ4"/>
    <property type="match status" value="1"/>
</dbReference>
<dbReference type="EMBL" id="JAEPQZ010000013">
    <property type="protein sequence ID" value="KAG2174297.1"/>
    <property type="molecule type" value="Genomic_DNA"/>
</dbReference>